<reference evidence="10" key="1">
    <citation type="submission" date="2020-01" db="EMBL/GenBank/DDBJ databases">
        <authorList>
            <person name="Feng Z.H.Z."/>
        </authorList>
    </citation>
    <scope>NUCLEOTIDE SEQUENCE</scope>
    <source>
        <strain evidence="10">CBS107.38</strain>
    </source>
</reference>
<feature type="region of interest" description="Disordered" evidence="6">
    <location>
        <begin position="615"/>
        <end position="649"/>
    </location>
</feature>
<proteinExistence type="predicted"/>
<protein>
    <recommendedName>
        <fullName evidence="9">MARVEL domain-containing protein</fullName>
    </recommendedName>
</protein>
<organism evidence="10 11">
    <name type="scientific">Alternaria burnsii</name>
    <dbReference type="NCBI Taxonomy" id="1187904"/>
    <lineage>
        <taxon>Eukaryota</taxon>
        <taxon>Fungi</taxon>
        <taxon>Dikarya</taxon>
        <taxon>Ascomycota</taxon>
        <taxon>Pezizomycotina</taxon>
        <taxon>Dothideomycetes</taxon>
        <taxon>Pleosporomycetidae</taxon>
        <taxon>Pleosporales</taxon>
        <taxon>Pleosporineae</taxon>
        <taxon>Pleosporaceae</taxon>
        <taxon>Alternaria</taxon>
        <taxon>Alternaria sect. Alternaria</taxon>
    </lineage>
</organism>
<comment type="subcellular location">
    <subcellularLocation>
        <location evidence="1">Membrane</location>
        <topology evidence="1">Multi-pass membrane protein</topology>
    </subcellularLocation>
</comment>
<evidence type="ECO:0000256" key="5">
    <source>
        <dbReference type="ARBA" id="ARBA00023136"/>
    </source>
</evidence>
<dbReference type="EMBL" id="JAAABM010000011">
    <property type="protein sequence ID" value="KAF7674063.1"/>
    <property type="molecule type" value="Genomic_DNA"/>
</dbReference>
<sequence>MLNSALLSLLGIAPSFFGNALAQTFTPAPGNFPAKGDGDFAGGIFSISLAELPKYAGAGGTGPEAPKGNGAKTSGSGPYPAQMLTDSSLPGHTIFAPKTLPAGNLSLPFIAWGNGGCGLNAGIYERLLVEIASYGYIIAADGTPTGSGFQSGQQSKVQDMRDSLNWAFAGKATKYGNVDLTKVTTAGHSCGGLEAMSTAYRDERVKRIMLFNIAIFQDDRRYLLKEIKVPIMYLIGGPKDMGYNTSAKDYALLNAGLPKLRANLDTGHDGTFAATNGGKQGKAAVAYLEWQWRGNATAQAYLLDGGLEKDNWIEEHANWTNDMRIPQSYIQKCKVVAHVFQAIFVFIAACLTIAVMTKDGDIGGATRYFFAMCFLSIPAIIYLTMVPMWSRAQRFASAYAFLAVDALYTILWFAAFIAVAMWNAHGIKEGAKKEKISDDDRNCTTFLYGDEAKCKVSKAAVGVGVMVFLFFAITTGVSGYYLHKYLREGVMPYQSSKENTHYASGDSAYNNPKDTTWSTEIETANGRDSSDSLDRRTDRGGNQEEDEYALLHSTETDEGRHPGRPLSWGEDRNGTYGGGGRTTVPPYAEYRDSGSIAAGVDALSPGGYEEYRREASAGPLGGMGMERQPSHVSHAGSGYSFSGGPERLN</sequence>
<comment type="pathway">
    <text evidence="2">Mycotoxin biosynthesis.</text>
</comment>
<dbReference type="SUPFAM" id="SSF53474">
    <property type="entry name" value="alpha/beta-Hydrolases"/>
    <property type="match status" value="1"/>
</dbReference>
<dbReference type="GeneID" id="62206054"/>
<name>A0A8H7EFK6_9PLEO</name>
<dbReference type="InterPro" id="IPR008253">
    <property type="entry name" value="Marvel"/>
</dbReference>
<keyword evidence="11" id="KW-1185">Reference proteome</keyword>
<keyword evidence="3 7" id="KW-0812">Transmembrane</keyword>
<evidence type="ECO:0000256" key="4">
    <source>
        <dbReference type="ARBA" id="ARBA00022989"/>
    </source>
</evidence>
<feature type="region of interest" description="Disordered" evidence="6">
    <location>
        <begin position="58"/>
        <end position="82"/>
    </location>
</feature>
<evidence type="ECO:0000256" key="2">
    <source>
        <dbReference type="ARBA" id="ARBA00004685"/>
    </source>
</evidence>
<accession>A0A8H7EFK6</accession>
<gene>
    <name evidence="10" type="ORF">GT037_007829</name>
</gene>
<evidence type="ECO:0000313" key="11">
    <source>
        <dbReference type="Proteomes" id="UP000596902"/>
    </source>
</evidence>
<evidence type="ECO:0000256" key="1">
    <source>
        <dbReference type="ARBA" id="ARBA00004141"/>
    </source>
</evidence>
<evidence type="ECO:0000259" key="9">
    <source>
        <dbReference type="Pfam" id="PF01284"/>
    </source>
</evidence>
<feature type="transmembrane region" description="Helical" evidence="7">
    <location>
        <begin position="368"/>
        <end position="390"/>
    </location>
</feature>
<evidence type="ECO:0000313" key="10">
    <source>
        <dbReference type="EMBL" id="KAF7674063.1"/>
    </source>
</evidence>
<feature type="compositionally biased region" description="Basic and acidic residues" evidence="6">
    <location>
        <begin position="528"/>
        <end position="542"/>
    </location>
</feature>
<feature type="signal peptide" evidence="8">
    <location>
        <begin position="1"/>
        <end position="22"/>
    </location>
</feature>
<keyword evidence="8" id="KW-0732">Signal</keyword>
<evidence type="ECO:0000256" key="8">
    <source>
        <dbReference type="SAM" id="SignalP"/>
    </source>
</evidence>
<feature type="transmembrane region" description="Helical" evidence="7">
    <location>
        <begin position="396"/>
        <end position="422"/>
    </location>
</feature>
<dbReference type="InterPro" id="IPR029058">
    <property type="entry name" value="AB_hydrolase_fold"/>
</dbReference>
<dbReference type="Pfam" id="PF01284">
    <property type="entry name" value="MARVEL"/>
    <property type="match status" value="1"/>
</dbReference>
<evidence type="ECO:0000256" key="7">
    <source>
        <dbReference type="SAM" id="Phobius"/>
    </source>
</evidence>
<dbReference type="AlphaFoldDB" id="A0A8H7EFK6"/>
<dbReference type="PANTHER" id="PTHR37451">
    <property type="entry name" value="MARVEL DOMAIN"/>
    <property type="match status" value="1"/>
</dbReference>
<comment type="caution">
    <text evidence="10">The sequence shown here is derived from an EMBL/GenBank/DDBJ whole genome shotgun (WGS) entry which is preliminary data.</text>
</comment>
<feature type="domain" description="MARVEL" evidence="9">
    <location>
        <begin position="337"/>
        <end position="475"/>
    </location>
</feature>
<keyword evidence="4 7" id="KW-1133">Transmembrane helix</keyword>
<feature type="region of interest" description="Disordered" evidence="6">
    <location>
        <begin position="521"/>
        <end position="582"/>
    </location>
</feature>
<evidence type="ECO:0000256" key="3">
    <source>
        <dbReference type="ARBA" id="ARBA00022692"/>
    </source>
</evidence>
<dbReference type="GO" id="GO:0016020">
    <property type="term" value="C:membrane"/>
    <property type="evidence" value="ECO:0007669"/>
    <property type="project" value="UniProtKB-SubCell"/>
</dbReference>
<keyword evidence="5 7" id="KW-0472">Membrane</keyword>
<dbReference type="PANTHER" id="PTHR37451:SF3">
    <property type="entry name" value="MARVEL DOMAIN-CONTAINING PROTEIN"/>
    <property type="match status" value="1"/>
</dbReference>
<feature type="chain" id="PRO_5034678712" description="MARVEL domain-containing protein" evidence="8">
    <location>
        <begin position="23"/>
        <end position="649"/>
    </location>
</feature>
<dbReference type="RefSeq" id="XP_038784377.1">
    <property type="nucleotide sequence ID" value="XM_038932876.1"/>
</dbReference>
<dbReference type="Proteomes" id="UP000596902">
    <property type="component" value="Unassembled WGS sequence"/>
</dbReference>
<feature type="transmembrane region" description="Helical" evidence="7">
    <location>
        <begin position="459"/>
        <end position="482"/>
    </location>
</feature>
<evidence type="ECO:0000256" key="6">
    <source>
        <dbReference type="SAM" id="MobiDB-lite"/>
    </source>
</evidence>
<dbReference type="Gene3D" id="3.40.50.1820">
    <property type="entry name" value="alpha/beta hydrolase"/>
    <property type="match status" value="1"/>
</dbReference>
<feature type="transmembrane region" description="Helical" evidence="7">
    <location>
        <begin position="335"/>
        <end position="356"/>
    </location>
</feature>
<reference evidence="10" key="2">
    <citation type="submission" date="2020-08" db="EMBL/GenBank/DDBJ databases">
        <title>Draft Genome Sequence of Cumin Blight Pathogen Alternaria burnsii.</title>
        <authorList>
            <person name="Feng Z."/>
        </authorList>
    </citation>
    <scope>NUCLEOTIDE SEQUENCE</scope>
    <source>
        <strain evidence="10">CBS107.38</strain>
    </source>
</reference>